<accession>X1TDS7</accession>
<dbReference type="GO" id="GO:0003677">
    <property type="term" value="F:DNA binding"/>
    <property type="evidence" value="ECO:0007669"/>
    <property type="project" value="InterPro"/>
</dbReference>
<dbReference type="EMBL" id="BARW01031461">
    <property type="protein sequence ID" value="GAJ03429.1"/>
    <property type="molecule type" value="Genomic_DNA"/>
</dbReference>
<name>X1TDS7_9ZZZZ</name>
<dbReference type="InterPro" id="IPR010982">
    <property type="entry name" value="Lambda_DNA-bd_dom_sf"/>
</dbReference>
<dbReference type="Gene3D" id="1.10.260.40">
    <property type="entry name" value="lambda repressor-like DNA-binding domains"/>
    <property type="match status" value="1"/>
</dbReference>
<gene>
    <name evidence="1" type="ORF">S12H4_50039</name>
</gene>
<dbReference type="AlphaFoldDB" id="X1TDS7"/>
<reference evidence="1" key="1">
    <citation type="journal article" date="2014" name="Front. Microbiol.">
        <title>High frequency of phylogenetically diverse reductive dehalogenase-homologous genes in deep subseafloor sedimentary metagenomes.</title>
        <authorList>
            <person name="Kawai M."/>
            <person name="Futagami T."/>
            <person name="Toyoda A."/>
            <person name="Takaki Y."/>
            <person name="Nishi S."/>
            <person name="Hori S."/>
            <person name="Arai W."/>
            <person name="Tsubouchi T."/>
            <person name="Morono Y."/>
            <person name="Uchiyama I."/>
            <person name="Ito T."/>
            <person name="Fujiyama A."/>
            <person name="Inagaki F."/>
            <person name="Takami H."/>
        </authorList>
    </citation>
    <scope>NUCLEOTIDE SEQUENCE</scope>
    <source>
        <strain evidence="1">Expedition CK06-06</strain>
    </source>
</reference>
<evidence type="ECO:0000313" key="1">
    <source>
        <dbReference type="EMBL" id="GAJ03429.1"/>
    </source>
</evidence>
<proteinExistence type="predicted"/>
<organism evidence="1">
    <name type="scientific">marine sediment metagenome</name>
    <dbReference type="NCBI Taxonomy" id="412755"/>
    <lineage>
        <taxon>unclassified sequences</taxon>
        <taxon>metagenomes</taxon>
        <taxon>ecological metagenomes</taxon>
    </lineage>
</organism>
<comment type="caution">
    <text evidence="1">The sequence shown here is derived from an EMBL/GenBank/DDBJ whole genome shotgun (WGS) entry which is preliminary data.</text>
</comment>
<sequence>MKSPTPEQIKQLLEEHKVSQKLGAKLSLVGIATFKRYCAGTTKMHPYVWKEFKLRIKVY</sequence>
<protein>
    <submittedName>
        <fullName evidence="1">Uncharacterized protein</fullName>
    </submittedName>
</protein>